<organism evidence="3">
    <name type="scientific">Schistocephalus solidus</name>
    <name type="common">Tapeworm</name>
    <dbReference type="NCBI Taxonomy" id="70667"/>
    <lineage>
        <taxon>Eukaryota</taxon>
        <taxon>Metazoa</taxon>
        <taxon>Spiralia</taxon>
        <taxon>Lophotrochozoa</taxon>
        <taxon>Platyhelminthes</taxon>
        <taxon>Cestoda</taxon>
        <taxon>Eucestoda</taxon>
        <taxon>Diphyllobothriidea</taxon>
        <taxon>Diphyllobothriidae</taxon>
        <taxon>Schistocephalus</taxon>
    </lineage>
</organism>
<protein>
    <recommendedName>
        <fullName evidence="2">Reverse transcriptase/retrotransposon-derived protein RNase H-like domain-containing protein</fullName>
    </recommendedName>
</protein>
<dbReference type="AlphaFoldDB" id="A0A0X3PS27"/>
<evidence type="ECO:0000259" key="2">
    <source>
        <dbReference type="Pfam" id="PF17919"/>
    </source>
</evidence>
<dbReference type="InterPro" id="IPR050951">
    <property type="entry name" value="Retrovirus_Pol_polyprotein"/>
</dbReference>
<feature type="domain" description="Reverse transcriptase/retrotransposon-derived protein RNase H-like" evidence="2">
    <location>
        <begin position="105"/>
        <end position="186"/>
    </location>
</feature>
<dbReference type="GO" id="GO:0003824">
    <property type="term" value="F:catalytic activity"/>
    <property type="evidence" value="ECO:0007669"/>
    <property type="project" value="UniProtKB-KW"/>
</dbReference>
<dbReference type="InterPro" id="IPR043502">
    <property type="entry name" value="DNA/RNA_pol_sf"/>
</dbReference>
<dbReference type="EMBL" id="GEEE01013229">
    <property type="protein sequence ID" value="JAP49996.1"/>
    <property type="molecule type" value="Transcribed_RNA"/>
</dbReference>
<dbReference type="InterPro" id="IPR041577">
    <property type="entry name" value="RT_RNaseH_2"/>
</dbReference>
<dbReference type="Pfam" id="PF17919">
    <property type="entry name" value="RT_RNaseH_2"/>
    <property type="match status" value="1"/>
</dbReference>
<dbReference type="SUPFAM" id="SSF56672">
    <property type="entry name" value="DNA/RNA polymerases"/>
    <property type="match status" value="1"/>
</dbReference>
<accession>A0A0X3PS27</accession>
<evidence type="ECO:0000256" key="1">
    <source>
        <dbReference type="ARBA" id="ARBA00023268"/>
    </source>
</evidence>
<name>A0A0X3PS27_SCHSO</name>
<dbReference type="PANTHER" id="PTHR37984">
    <property type="entry name" value="PROTEIN CBG26694"/>
    <property type="match status" value="1"/>
</dbReference>
<reference evidence="3" key="1">
    <citation type="submission" date="2016-01" db="EMBL/GenBank/DDBJ databases">
        <title>Reference transcriptome for the parasite Schistocephalus solidus: insights into the molecular evolution of parasitism.</title>
        <authorList>
            <person name="Hebert F.O."/>
            <person name="Grambauer S."/>
            <person name="Barber I."/>
            <person name="Landry C.R."/>
            <person name="Aubin-Horth N."/>
        </authorList>
    </citation>
    <scope>NUCLEOTIDE SEQUENCE</scope>
</reference>
<dbReference type="PANTHER" id="PTHR37984:SF5">
    <property type="entry name" value="PROTEIN NYNRIN-LIKE"/>
    <property type="match status" value="1"/>
</dbReference>
<keyword evidence="1" id="KW-0511">Multifunctional enzyme</keyword>
<dbReference type="FunFam" id="3.30.70.270:FF:000020">
    <property type="entry name" value="Transposon Tf2-6 polyprotein-like Protein"/>
    <property type="match status" value="1"/>
</dbReference>
<proteinExistence type="predicted"/>
<dbReference type="InterPro" id="IPR043128">
    <property type="entry name" value="Rev_trsase/Diguanyl_cyclase"/>
</dbReference>
<evidence type="ECO:0000313" key="3">
    <source>
        <dbReference type="EMBL" id="JAP49996.1"/>
    </source>
</evidence>
<gene>
    <name evidence="3" type="ORF">TR136976</name>
</gene>
<sequence length="189" mass="21054">HLALVFDRIEKYDIIINPSKCVFSVPSLEFLGHHVDFDGLRPLPSKVDAIREFPPPTSKRQLQRFLGKVNFYRRFLSNCADLMLPLTNMLCGPKGPLELTGEALITFDKVKVSLANATFLTHPAPEAQLSLMVDASTVAVGAVLQQHLVGSTQSLVFSFKKILPVETRYSTFGRQLLAIYLAVKHFLEG</sequence>
<dbReference type="Gene3D" id="3.30.70.270">
    <property type="match status" value="2"/>
</dbReference>
<feature type="non-terminal residue" evidence="3">
    <location>
        <position position="1"/>
    </location>
</feature>